<evidence type="ECO:0000313" key="2">
    <source>
        <dbReference type="Proteomes" id="UP001159428"/>
    </source>
</evidence>
<dbReference type="Proteomes" id="UP001159428">
    <property type="component" value="Unassembled WGS sequence"/>
</dbReference>
<protein>
    <submittedName>
        <fullName evidence="1">Uncharacterized protein</fullName>
    </submittedName>
</protein>
<reference evidence="1 2" key="1">
    <citation type="submission" date="2022-05" db="EMBL/GenBank/DDBJ databases">
        <authorList>
            <consortium name="Genoscope - CEA"/>
            <person name="William W."/>
        </authorList>
    </citation>
    <scope>NUCLEOTIDE SEQUENCE [LARGE SCALE GENOMIC DNA]</scope>
</reference>
<organism evidence="1 2">
    <name type="scientific">Pocillopora meandrina</name>
    <dbReference type="NCBI Taxonomy" id="46732"/>
    <lineage>
        <taxon>Eukaryota</taxon>
        <taxon>Metazoa</taxon>
        <taxon>Cnidaria</taxon>
        <taxon>Anthozoa</taxon>
        <taxon>Hexacorallia</taxon>
        <taxon>Scleractinia</taxon>
        <taxon>Astrocoeniina</taxon>
        <taxon>Pocilloporidae</taxon>
        <taxon>Pocillopora</taxon>
    </lineage>
</organism>
<sequence>MASYIVSYDVLRDFCFIFLRGGCTLFTYHGVWQEIMADAHVLDFKRMLLYYHWRFACCSFLNLLDINYEEGFCCAICGKDNSLHTVICDAKAPSSRQELCTSLKSTYSSPSPSTANYLIFYDITRHRDRVYLAEKHVRQMMDQVGRDVSKVTLHSNDLFTPGVAALCTCLR</sequence>
<accession>A0AAU9XRU0</accession>
<proteinExistence type="predicted"/>
<dbReference type="AlphaFoldDB" id="A0AAU9XRU0"/>
<dbReference type="EMBL" id="CALNXJ010000059">
    <property type="protein sequence ID" value="CAH3155999.1"/>
    <property type="molecule type" value="Genomic_DNA"/>
</dbReference>
<gene>
    <name evidence="1" type="ORF">PMEA_00028295</name>
</gene>
<keyword evidence="2" id="KW-1185">Reference proteome</keyword>
<comment type="caution">
    <text evidence="1">The sequence shown here is derived from an EMBL/GenBank/DDBJ whole genome shotgun (WGS) entry which is preliminary data.</text>
</comment>
<name>A0AAU9XRU0_9CNID</name>
<evidence type="ECO:0000313" key="1">
    <source>
        <dbReference type="EMBL" id="CAH3155999.1"/>
    </source>
</evidence>